<dbReference type="CDD" id="cd02440">
    <property type="entry name" value="AdoMet_MTases"/>
    <property type="match status" value="1"/>
</dbReference>
<feature type="region of interest" description="Disordered" evidence="1">
    <location>
        <begin position="1"/>
        <end position="67"/>
    </location>
</feature>
<feature type="compositionally biased region" description="Gly residues" evidence="1">
    <location>
        <begin position="19"/>
        <end position="28"/>
    </location>
</feature>
<dbReference type="Proteomes" id="UP000604046">
    <property type="component" value="Unassembled WGS sequence"/>
</dbReference>
<dbReference type="Pfam" id="PF01424">
    <property type="entry name" value="R3H"/>
    <property type="match status" value="1"/>
</dbReference>
<keyword evidence="4" id="KW-1185">Reference proteome</keyword>
<dbReference type="Pfam" id="PF10294">
    <property type="entry name" value="Methyltransf_16"/>
    <property type="match status" value="1"/>
</dbReference>
<dbReference type="GO" id="GO:0003676">
    <property type="term" value="F:nucleic acid binding"/>
    <property type="evidence" value="ECO:0007669"/>
    <property type="project" value="UniProtKB-UniRule"/>
</dbReference>
<dbReference type="SUPFAM" id="SSF82708">
    <property type="entry name" value="R3H domain"/>
    <property type="match status" value="1"/>
</dbReference>
<gene>
    <name evidence="3" type="ORF">SNAT2548_LOCUS20373</name>
</gene>
<evidence type="ECO:0000313" key="3">
    <source>
        <dbReference type="EMBL" id="CAE7372997.1"/>
    </source>
</evidence>
<proteinExistence type="predicted"/>
<dbReference type="PANTHER" id="PTHR14614:SF132">
    <property type="entry name" value="PROTEIN-LYSINE METHYLTRANSFERASE C42C1.13"/>
    <property type="match status" value="1"/>
</dbReference>
<feature type="domain" description="R3H" evidence="2">
    <location>
        <begin position="139"/>
        <end position="206"/>
    </location>
</feature>
<organism evidence="3 4">
    <name type="scientific">Symbiodinium natans</name>
    <dbReference type="NCBI Taxonomy" id="878477"/>
    <lineage>
        <taxon>Eukaryota</taxon>
        <taxon>Sar</taxon>
        <taxon>Alveolata</taxon>
        <taxon>Dinophyceae</taxon>
        <taxon>Suessiales</taxon>
        <taxon>Symbiodiniaceae</taxon>
        <taxon>Symbiodinium</taxon>
    </lineage>
</organism>
<reference evidence="3" key="1">
    <citation type="submission" date="2021-02" db="EMBL/GenBank/DDBJ databases">
        <authorList>
            <person name="Dougan E. K."/>
            <person name="Rhodes N."/>
            <person name="Thang M."/>
            <person name="Chan C."/>
        </authorList>
    </citation>
    <scope>NUCLEOTIDE SEQUENCE</scope>
</reference>
<sequence>MEAEDRAPFPNAWNAGPAGPAGPGGKGNGKGKGKGGKGGKGGQGKGKGGKGKGNGKKGNEELSEDRENALRSALEALAQGTEPDATPRVGDVVELRILGGDRAELHGRRGRVVGAVQPGATKSLHSGAYTLRLDEVDGREREVTAPASDLRVVEASMPLPEASMSFPKSLSGLERKAVHAAAEALGLVSQSFGQGPERYITVFRAAAVTAATAAAPATAATPTHTDGIDGTETERIGDELVESSGVELDEVSREQLLHSLAVPEDWQVFADRCELCRGPLNSPSSLGGPNSVAADMAGQIRQLAEANWANGRANGRANAELRVVSLARGAEAKQRTGDRAIAVGVVGMPALARNPQVLVAASPGTSRKAASASLRSWNSWASAPLVLRGRLTQWVAPVEVSTHANLRAREHARGRALHAEKQAPPAGFPGTSEAAVVFGAQATALPALWRKRSIVELGCGTGYVGLLLANLGARVTLTDLPVFEDTAMASILASGADIRPPGSATFCCLDWSRPDASQHAAAALRGADVLVAAEPVTCQHSQNHFLGLLKTVLGIGGGGARLCPRLEGFLVAHKHQQNFCIGGYSAPSLQAAPGIALSDSCDRCTFRRQLWDAGRL</sequence>
<dbReference type="InterPro" id="IPR029063">
    <property type="entry name" value="SAM-dependent_MTases_sf"/>
</dbReference>
<dbReference type="PROSITE" id="PS51061">
    <property type="entry name" value="R3H"/>
    <property type="match status" value="1"/>
</dbReference>
<dbReference type="PANTHER" id="PTHR14614">
    <property type="entry name" value="HEPATOCELLULAR CARCINOMA-ASSOCIATED ANTIGEN"/>
    <property type="match status" value="1"/>
</dbReference>
<name>A0A812Q8Z1_9DINO</name>
<dbReference type="OrthoDB" id="46564at2759"/>
<dbReference type="AlphaFoldDB" id="A0A812Q8Z1"/>
<evidence type="ECO:0000259" key="2">
    <source>
        <dbReference type="PROSITE" id="PS51061"/>
    </source>
</evidence>
<evidence type="ECO:0000313" key="4">
    <source>
        <dbReference type="Proteomes" id="UP000604046"/>
    </source>
</evidence>
<protein>
    <recommendedName>
        <fullName evidence="2">R3H domain-containing protein</fullName>
    </recommendedName>
</protein>
<dbReference type="Gene3D" id="3.40.50.150">
    <property type="entry name" value="Vaccinia Virus protein VP39"/>
    <property type="match status" value="1"/>
</dbReference>
<dbReference type="Gene3D" id="3.30.1370.50">
    <property type="entry name" value="R3H-like domain"/>
    <property type="match status" value="1"/>
</dbReference>
<dbReference type="InterPro" id="IPR036867">
    <property type="entry name" value="R3H_dom_sf"/>
</dbReference>
<feature type="compositionally biased region" description="Basic and acidic residues" evidence="1">
    <location>
        <begin position="57"/>
        <end position="67"/>
    </location>
</feature>
<evidence type="ECO:0000256" key="1">
    <source>
        <dbReference type="SAM" id="MobiDB-lite"/>
    </source>
</evidence>
<dbReference type="EMBL" id="CAJNDS010002208">
    <property type="protein sequence ID" value="CAE7372997.1"/>
    <property type="molecule type" value="Genomic_DNA"/>
</dbReference>
<dbReference type="InterPro" id="IPR019410">
    <property type="entry name" value="Methyltransf_16"/>
</dbReference>
<accession>A0A812Q8Z1</accession>
<dbReference type="InterPro" id="IPR001374">
    <property type="entry name" value="R3H_dom"/>
</dbReference>
<comment type="caution">
    <text evidence="3">The sequence shown here is derived from an EMBL/GenBank/DDBJ whole genome shotgun (WGS) entry which is preliminary data.</text>
</comment>
<dbReference type="SUPFAM" id="SSF53335">
    <property type="entry name" value="S-adenosyl-L-methionine-dependent methyltransferases"/>
    <property type="match status" value="1"/>
</dbReference>